<evidence type="ECO:0000313" key="6">
    <source>
        <dbReference type="RefSeq" id="XP_041425733.1"/>
    </source>
</evidence>
<keyword evidence="2" id="KW-0472">Membrane</keyword>
<feature type="transmembrane region" description="Helical" evidence="2">
    <location>
        <begin position="234"/>
        <end position="257"/>
    </location>
</feature>
<reference evidence="4 5" key="1">
    <citation type="submission" date="2022-04" db="UniProtKB">
        <authorList>
            <consortium name="RefSeq"/>
        </authorList>
    </citation>
    <scope>IDENTIFICATION</scope>
    <source>
        <strain evidence="4 5">J_2021</strain>
        <tissue evidence="4 5">Erythrocytes</tissue>
    </source>
</reference>
<dbReference type="OMA" id="ESHVANQ"/>
<keyword evidence="2" id="KW-0812">Transmembrane</keyword>
<protein>
    <submittedName>
        <fullName evidence="4 5">Uncharacterized protein LOC108696896 isoform X1</fullName>
    </submittedName>
</protein>
<dbReference type="RefSeq" id="XP_018082088.1">
    <property type="nucleotide sequence ID" value="XM_018226599.2"/>
</dbReference>
<dbReference type="RefSeq" id="XP_041425733.1">
    <property type="nucleotide sequence ID" value="XM_041569799.1"/>
</dbReference>
<dbReference type="GeneID" id="108696896"/>
<dbReference type="Proteomes" id="UP000186698">
    <property type="component" value="Chromosome 7L"/>
</dbReference>
<feature type="transmembrane region" description="Helical" evidence="2">
    <location>
        <begin position="87"/>
        <end position="109"/>
    </location>
</feature>
<dbReference type="PaxDb" id="8355-A0A1L8FPL6"/>
<evidence type="ECO:0000313" key="4">
    <source>
        <dbReference type="RefSeq" id="XP_018082086.1"/>
    </source>
</evidence>
<dbReference type="RefSeq" id="XP_018082086.1">
    <property type="nucleotide sequence ID" value="XM_018226597.2"/>
</dbReference>
<dbReference type="AlphaFoldDB" id="A0A1L8FPL6"/>
<dbReference type="Bgee" id="108696896">
    <property type="expression patterns" value="Expressed in intestine and 5 other cell types or tissues"/>
</dbReference>
<evidence type="ECO:0000313" key="5">
    <source>
        <dbReference type="RefSeq" id="XP_018082088.1"/>
    </source>
</evidence>
<dbReference type="RefSeq" id="XP_041425734.1">
    <property type="nucleotide sequence ID" value="XM_041569800.1"/>
</dbReference>
<evidence type="ECO:0000313" key="7">
    <source>
        <dbReference type="RefSeq" id="XP_041425734.1"/>
    </source>
</evidence>
<feature type="region of interest" description="Disordered" evidence="1">
    <location>
        <begin position="21"/>
        <end position="50"/>
    </location>
</feature>
<proteinExistence type="predicted"/>
<organism evidence="5">
    <name type="scientific">Xenopus laevis</name>
    <name type="common">African clawed frog</name>
    <dbReference type="NCBI Taxonomy" id="8355"/>
    <lineage>
        <taxon>Eukaryota</taxon>
        <taxon>Metazoa</taxon>
        <taxon>Chordata</taxon>
        <taxon>Craniata</taxon>
        <taxon>Vertebrata</taxon>
        <taxon>Euteleostomi</taxon>
        <taxon>Amphibia</taxon>
        <taxon>Batrachia</taxon>
        <taxon>Anura</taxon>
        <taxon>Pipoidea</taxon>
        <taxon>Pipidae</taxon>
        <taxon>Xenopodinae</taxon>
        <taxon>Xenopus</taxon>
        <taxon>Xenopus</taxon>
    </lineage>
</organism>
<accession>A0A1L8FPL6</accession>
<dbReference type="OrthoDB" id="10488456at2759"/>
<feature type="region of interest" description="Disordered" evidence="1">
    <location>
        <begin position="269"/>
        <end position="312"/>
    </location>
</feature>
<evidence type="ECO:0000256" key="1">
    <source>
        <dbReference type="SAM" id="MobiDB-lite"/>
    </source>
</evidence>
<name>A0A1L8FPL6_XENLA</name>
<keyword evidence="3" id="KW-1185">Reference proteome</keyword>
<sequence length="312" mass="34952">MVRYPVQEEGNIINKMTKTRETVNPSSGLKGLTHSQPTTPKKAKGYREENNETSYMIQSDTSKQSLWHQKRNPLGTKLRRGRKRAHSILRGHALFCFCICMTLICVTNGQSEEESPGTCSSRVPISDSPLVIRSVSIGESYVVNKPETCPESASFFQDFKICYLNKTCVKISGPVGHDGTCPTLYLECDEQQKSPAIVVPLMPVERKKNESLLKNTTQNTTMAKAETPEKMTTIYITIGVMAFVVVAFVLAVGFIVYRNRNRRRPNTADYIQNRRLETEDSDEQIPMTNLSNNNEAGRNGHRTASSNGDLHV</sequence>
<evidence type="ECO:0000256" key="2">
    <source>
        <dbReference type="SAM" id="Phobius"/>
    </source>
</evidence>
<gene>
    <name evidence="4 5 6 7" type="primary">LOC108696896</name>
</gene>
<keyword evidence="2" id="KW-1133">Transmembrane helix</keyword>
<feature type="compositionally biased region" description="Polar residues" evidence="1">
    <location>
        <begin position="286"/>
        <end position="312"/>
    </location>
</feature>
<feature type="compositionally biased region" description="Polar residues" evidence="1">
    <location>
        <begin position="22"/>
        <end position="39"/>
    </location>
</feature>
<dbReference type="KEGG" id="xla:108696896"/>
<evidence type="ECO:0000313" key="3">
    <source>
        <dbReference type="Proteomes" id="UP000186698"/>
    </source>
</evidence>